<dbReference type="EMBL" id="VYXC01006777">
    <property type="protein sequence ID" value="NWU25602.1"/>
    <property type="molecule type" value="Genomic_DNA"/>
</dbReference>
<dbReference type="Proteomes" id="UP000584415">
    <property type="component" value="Unassembled WGS sequence"/>
</dbReference>
<feature type="compositionally biased region" description="Basic and acidic residues" evidence="1">
    <location>
        <begin position="483"/>
        <end position="494"/>
    </location>
</feature>
<feature type="compositionally biased region" description="Polar residues" evidence="1">
    <location>
        <begin position="594"/>
        <end position="606"/>
    </location>
</feature>
<sequence>MSFPVDILNNYSHEDLENSAEDYLFDLRWGNPNSPEFFSLPDRRKVPISLTSVGFVPLYGEEQTHKVLALFAPWDSLTAVALYLADQWWSIDDIVRTSVPARQGLHQVKSVGERVVLYVLNRIIYRTQEMERNEIPFLCHGSSHYAKIMWKKGEAIGFYSVKPTGSVCSSLLHQKYKLPVLDTMFVRKKYRGKDSGLIMLEDFVDSFTEEPLGLRYPLGFFSCVCSACKQYLEKYPEDKNLLWQVEGGGDWFQRKSIMSIVQKENLEIAEASKKENKSLQAEDNFCQSAVSEASGPRTEVETQLSVGTQKKTTMKCYPNVTHGSIWTRSSHLKRQRLNKNRQEPGPEISQRDEENALQVSKSRVCNWPERLAHTSESSEDLVEVPKVDAVEKDEEIIVENEGQSVLEAEMHVSPSEKQSETEEMPSESLNGEVAEETGKTSLTAEGETVNEVPSGESKLLTENQGKEPVTLFVPLILEAPAKPPEDTESEKVLNENDSEMLTEEVTSVEKEGTEEQQEPGKTSTENAAALASKEEPSDNGLPNSVVTETTEESVSENLPSSLEDQIEEAGQNSQEAPPALSQSSLVMVELEGVSFQQPSGQEAQKNQLEEPSEESPEQTDHYTQTVAERAADSSSEEAEIEVPIVDRRNLRRKAKGYKGPPKKKGKPA</sequence>
<comment type="caution">
    <text evidence="2">The sequence shown here is derived from an EMBL/GenBank/DDBJ whole genome shotgun (WGS) entry which is preliminary data.</text>
</comment>
<organism evidence="2 3">
    <name type="scientific">Platysteira castanea</name>
    <dbReference type="NCBI Taxonomy" id="1160851"/>
    <lineage>
        <taxon>Eukaryota</taxon>
        <taxon>Metazoa</taxon>
        <taxon>Chordata</taxon>
        <taxon>Craniata</taxon>
        <taxon>Vertebrata</taxon>
        <taxon>Euteleostomi</taxon>
        <taxon>Archelosauria</taxon>
        <taxon>Archosauria</taxon>
        <taxon>Dinosauria</taxon>
        <taxon>Saurischia</taxon>
        <taxon>Theropoda</taxon>
        <taxon>Coelurosauria</taxon>
        <taxon>Aves</taxon>
        <taxon>Neognathae</taxon>
        <taxon>Neoaves</taxon>
        <taxon>Telluraves</taxon>
        <taxon>Australaves</taxon>
        <taxon>Passeriformes</taxon>
        <taxon>Corvoidea</taxon>
        <taxon>Platysteiridae</taxon>
        <taxon>Platysteira</taxon>
    </lineage>
</organism>
<feature type="non-terminal residue" evidence="2">
    <location>
        <position position="668"/>
    </location>
</feature>
<dbReference type="PANTHER" id="PTHR22442:SF3">
    <property type="entry name" value="SOLUBLE LAMIN-ASSOCIATED PROTEIN OF 75 KDA"/>
    <property type="match status" value="1"/>
</dbReference>
<proteinExistence type="predicted"/>
<feature type="compositionally biased region" description="Basic and acidic residues" evidence="1">
    <location>
        <begin position="340"/>
        <end position="354"/>
    </location>
</feature>
<evidence type="ECO:0000313" key="3">
    <source>
        <dbReference type="Proteomes" id="UP000584415"/>
    </source>
</evidence>
<keyword evidence="3" id="KW-1185">Reference proteome</keyword>
<evidence type="ECO:0000313" key="2">
    <source>
        <dbReference type="EMBL" id="NWU25602.1"/>
    </source>
</evidence>
<accession>A0A7K5V998</accession>
<gene>
    <name evidence="2" type="primary">Fam169a</name>
    <name evidence="2" type="ORF">DYACAS_R05474</name>
</gene>
<feature type="non-terminal residue" evidence="2">
    <location>
        <position position="1"/>
    </location>
</feature>
<dbReference type="InterPro" id="IPR029625">
    <property type="entry name" value="FAM169"/>
</dbReference>
<feature type="compositionally biased region" description="Basic residues" evidence="1">
    <location>
        <begin position="649"/>
        <end position="668"/>
    </location>
</feature>
<reference evidence="2 3" key="1">
    <citation type="submission" date="2019-09" db="EMBL/GenBank/DDBJ databases">
        <title>Bird 10,000 Genomes (B10K) Project - Family phase.</title>
        <authorList>
            <person name="Zhang G."/>
        </authorList>
    </citation>
    <scope>NUCLEOTIDE SEQUENCE [LARGE SCALE GENOMIC DNA]</scope>
    <source>
        <strain evidence="2">B10K-DU-001-71</strain>
        <tissue evidence="2">Muscle</tissue>
    </source>
</reference>
<feature type="region of interest" description="Disordered" evidence="1">
    <location>
        <begin position="392"/>
        <end position="668"/>
    </location>
</feature>
<dbReference type="AlphaFoldDB" id="A0A7K5V998"/>
<evidence type="ECO:0000256" key="1">
    <source>
        <dbReference type="SAM" id="MobiDB-lite"/>
    </source>
</evidence>
<protein>
    <submittedName>
        <fullName evidence="2">F169A protein</fullName>
    </submittedName>
</protein>
<feature type="compositionally biased region" description="Polar residues" evidence="1">
    <location>
        <begin position="570"/>
        <end position="585"/>
    </location>
</feature>
<feature type="region of interest" description="Disordered" evidence="1">
    <location>
        <begin position="328"/>
        <end position="357"/>
    </location>
</feature>
<dbReference type="PANTHER" id="PTHR22442">
    <property type="match status" value="1"/>
</dbReference>
<name>A0A7K5V998_9CORV</name>
<feature type="compositionally biased region" description="Basic residues" evidence="1">
    <location>
        <begin position="330"/>
        <end position="339"/>
    </location>
</feature>